<name>A0AAJ1MPD5_9SPIO</name>
<gene>
    <name evidence="1" type="ORF">PQJ61_12690</name>
</gene>
<sequence>MNEKKTLYLVWTNADLITSKLMVFMYGINAKTKGWWENVTIVIWGATAKLVSENTEIQEYIKKAQTEGVHVSACITCANELGVADKLEALDIELIRWGAPLTELLKNDEAILTI</sequence>
<dbReference type="Gene3D" id="3.40.1260.10">
    <property type="entry name" value="DsrEFH-like"/>
    <property type="match status" value="1"/>
</dbReference>
<dbReference type="InterPro" id="IPR027396">
    <property type="entry name" value="DsrEFH-like"/>
</dbReference>
<evidence type="ECO:0000313" key="2">
    <source>
        <dbReference type="Proteomes" id="UP001221217"/>
    </source>
</evidence>
<organism evidence="1 2">
    <name type="scientific">Candidatus Thalassospirochaeta sargassi</name>
    <dbReference type="NCBI Taxonomy" id="3119039"/>
    <lineage>
        <taxon>Bacteria</taxon>
        <taxon>Pseudomonadati</taxon>
        <taxon>Spirochaetota</taxon>
        <taxon>Spirochaetia</taxon>
        <taxon>Spirochaetales</taxon>
        <taxon>Spirochaetaceae</taxon>
        <taxon>Candidatus Thalassospirochaeta</taxon>
    </lineage>
</organism>
<dbReference type="SUPFAM" id="SSF75169">
    <property type="entry name" value="DsrEFH-like"/>
    <property type="match status" value="1"/>
</dbReference>
<dbReference type="AlphaFoldDB" id="A0AAJ1MPD5"/>
<reference evidence="1 2" key="1">
    <citation type="submission" date="2022-12" db="EMBL/GenBank/DDBJ databases">
        <title>Metagenome assembled genome from gulf of manar.</title>
        <authorList>
            <person name="Kohli P."/>
            <person name="Pk S."/>
            <person name="Venkata Ramana C."/>
            <person name="Sasikala C."/>
        </authorList>
    </citation>
    <scope>NUCLEOTIDE SEQUENCE [LARGE SCALE GENOMIC DNA]</scope>
    <source>
        <strain evidence="1">JB008</strain>
    </source>
</reference>
<dbReference type="Proteomes" id="UP001221217">
    <property type="component" value="Unassembled WGS sequence"/>
</dbReference>
<proteinExistence type="predicted"/>
<comment type="caution">
    <text evidence="1">The sequence shown here is derived from an EMBL/GenBank/DDBJ whole genome shotgun (WGS) entry which is preliminary data.</text>
</comment>
<accession>A0AAJ1MPD5</accession>
<protein>
    <submittedName>
        <fullName evidence="1">DsrE family protein</fullName>
    </submittedName>
</protein>
<evidence type="ECO:0000313" key="1">
    <source>
        <dbReference type="EMBL" id="MDC7227614.1"/>
    </source>
</evidence>
<dbReference type="EMBL" id="JAQQAL010000029">
    <property type="protein sequence ID" value="MDC7227614.1"/>
    <property type="molecule type" value="Genomic_DNA"/>
</dbReference>